<dbReference type="AlphaFoldDB" id="A0A1H8SYF7"/>
<dbReference type="Proteomes" id="UP000181951">
    <property type="component" value="Unassembled WGS sequence"/>
</dbReference>
<evidence type="ECO:0000313" key="4">
    <source>
        <dbReference type="EMBL" id="SEO83672.1"/>
    </source>
</evidence>
<dbReference type="SMART" id="SM00641">
    <property type="entry name" value="Glyco_25"/>
    <property type="match status" value="1"/>
</dbReference>
<accession>A0A1H8SYF7</accession>
<dbReference type="RefSeq" id="WP_075018094.1">
    <property type="nucleotide sequence ID" value="NZ_FODD01000046.1"/>
</dbReference>
<dbReference type="PROSITE" id="PS51904">
    <property type="entry name" value="GLYCOSYL_HYDROL_F25_2"/>
    <property type="match status" value="1"/>
</dbReference>
<dbReference type="GO" id="GO:0009253">
    <property type="term" value="P:peptidoglycan catabolic process"/>
    <property type="evidence" value="ECO:0007669"/>
    <property type="project" value="InterPro"/>
</dbReference>
<dbReference type="Pfam" id="PF01183">
    <property type="entry name" value="Glyco_hydro_25"/>
    <property type="match status" value="1"/>
</dbReference>
<dbReference type="GO" id="GO:0016052">
    <property type="term" value="P:carbohydrate catabolic process"/>
    <property type="evidence" value="ECO:0007669"/>
    <property type="project" value="TreeGrafter"/>
</dbReference>
<dbReference type="InterPro" id="IPR017853">
    <property type="entry name" value="GH"/>
</dbReference>
<evidence type="ECO:0000313" key="5">
    <source>
        <dbReference type="Proteomes" id="UP000181951"/>
    </source>
</evidence>
<dbReference type="STRING" id="310780.SAMN05216267_104658"/>
<evidence type="ECO:0000256" key="2">
    <source>
        <dbReference type="ARBA" id="ARBA00022801"/>
    </source>
</evidence>
<dbReference type="PANTHER" id="PTHR34135:SF2">
    <property type="entry name" value="LYSOZYME"/>
    <property type="match status" value="1"/>
</dbReference>
<comment type="similarity">
    <text evidence="1">Belongs to the glycosyl hydrolase 25 family.</text>
</comment>
<reference evidence="4 5" key="1">
    <citation type="submission" date="2016-10" db="EMBL/GenBank/DDBJ databases">
        <authorList>
            <person name="de Groot N.N."/>
        </authorList>
    </citation>
    <scope>NUCLEOTIDE SEQUENCE [LARGE SCALE GENOMIC DNA]</scope>
    <source>
        <strain evidence="4 5">CGMCC 4.2026</strain>
    </source>
</reference>
<sequence length="274" mass="29536">MTGSLGQDWASYQDWTPSTQGLAFAFVKATEGTAYVNPRYSSQITTARAGALLPGHYHFARPGSMAVQGDYFLKRTTLKPGDVIALDWEDAGVTGADKDAWIRYVQARTPGHRVGLYCNKDFWINRDHTGFYGDFLWIADPDNAAGAPDVKADWLFHQYSEAGGIDRDYCKLTAAQLRQWAAGTTPTPLEDTLPTPADVWGYSHGDDPDVHQTLANAASAAAAAEKGVQTLLKGTPVTLTDAQLGQLAAKVAPLLPKPPSAADIATELAKRLQS</sequence>
<dbReference type="InterPro" id="IPR002053">
    <property type="entry name" value="Glyco_hydro_25"/>
</dbReference>
<evidence type="ECO:0000256" key="1">
    <source>
        <dbReference type="ARBA" id="ARBA00010646"/>
    </source>
</evidence>
<protein>
    <submittedName>
        <fullName evidence="4">Lyzozyme M1 (1,4-beta-N-acetylmuramidase), GH25 family</fullName>
    </submittedName>
</protein>
<keyword evidence="5" id="KW-1185">Reference proteome</keyword>
<keyword evidence="2" id="KW-0378">Hydrolase</keyword>
<dbReference type="InterPro" id="IPR018077">
    <property type="entry name" value="Glyco_hydro_fam25_subgr"/>
</dbReference>
<dbReference type="EMBL" id="FODD01000046">
    <property type="protein sequence ID" value="SEO83672.1"/>
    <property type="molecule type" value="Genomic_DNA"/>
</dbReference>
<proteinExistence type="inferred from homology"/>
<dbReference type="PANTHER" id="PTHR34135">
    <property type="entry name" value="LYSOZYME"/>
    <property type="match status" value="1"/>
</dbReference>
<organism evidence="4 5">
    <name type="scientific">Actinacidiphila rubida</name>
    <dbReference type="NCBI Taxonomy" id="310780"/>
    <lineage>
        <taxon>Bacteria</taxon>
        <taxon>Bacillati</taxon>
        <taxon>Actinomycetota</taxon>
        <taxon>Actinomycetes</taxon>
        <taxon>Kitasatosporales</taxon>
        <taxon>Streptomycetaceae</taxon>
        <taxon>Actinacidiphila</taxon>
    </lineage>
</organism>
<dbReference type="GO" id="GO:0016998">
    <property type="term" value="P:cell wall macromolecule catabolic process"/>
    <property type="evidence" value="ECO:0007669"/>
    <property type="project" value="InterPro"/>
</dbReference>
<gene>
    <name evidence="4" type="ORF">SAMN05216267_104658</name>
</gene>
<dbReference type="SUPFAM" id="SSF51445">
    <property type="entry name" value="(Trans)glycosidases"/>
    <property type="match status" value="1"/>
</dbReference>
<dbReference type="GO" id="GO:0003796">
    <property type="term" value="F:lysozyme activity"/>
    <property type="evidence" value="ECO:0007669"/>
    <property type="project" value="InterPro"/>
</dbReference>
<dbReference type="Gene3D" id="3.20.20.80">
    <property type="entry name" value="Glycosidases"/>
    <property type="match status" value="1"/>
</dbReference>
<evidence type="ECO:0000256" key="3">
    <source>
        <dbReference type="ARBA" id="ARBA00023295"/>
    </source>
</evidence>
<name>A0A1H8SYF7_9ACTN</name>
<keyword evidence="3" id="KW-0326">Glycosidase</keyword>
<dbReference type="CDD" id="cd00599">
    <property type="entry name" value="GH25_muramidase"/>
    <property type="match status" value="1"/>
</dbReference>